<dbReference type="GO" id="GO:0016020">
    <property type="term" value="C:membrane"/>
    <property type="evidence" value="ECO:0007669"/>
    <property type="project" value="UniProtKB-SubCell"/>
</dbReference>
<dbReference type="AlphaFoldDB" id="A0AA37WED1"/>
<evidence type="ECO:0000256" key="2">
    <source>
        <dbReference type="ARBA" id="ARBA00022475"/>
    </source>
</evidence>
<name>A0AA37WED1_9BACT</name>
<gene>
    <name evidence="7" type="ORF">GCM10007940_32870</name>
</gene>
<evidence type="ECO:0008006" key="9">
    <source>
        <dbReference type="Google" id="ProtNLM"/>
    </source>
</evidence>
<evidence type="ECO:0000256" key="4">
    <source>
        <dbReference type="ARBA" id="ARBA00022989"/>
    </source>
</evidence>
<feature type="transmembrane region" description="Helical" evidence="6">
    <location>
        <begin position="152"/>
        <end position="171"/>
    </location>
</feature>
<feature type="transmembrane region" description="Helical" evidence="6">
    <location>
        <begin position="70"/>
        <end position="87"/>
    </location>
</feature>
<sequence length="280" mass="31373">MFTFSAISYSRICRDVEGFIATDDLIVGFITTFCLFFLVRVLDEFKDAETDRKYRSELPVPRGLISFKELKWMGAVALAIQVIAILIVHPSMFMIYVIVMAYLALMTVEFFAHDWLNKHMWAYAASHMMIIPLVDIYASGLDWYLDGAKPHLGLLFFFGVSYFNGIVLEVGRKLKAPELEKEGVVTYSGLLGYQKGARLWILMLVVTAGIAAAACYYAGLSVISYYVLGFVLLACILLAVQYIRNPTKALSKRLELMSGVWTLLMYGTLGGIPGIITFLS</sequence>
<reference evidence="7" key="1">
    <citation type="journal article" date="2014" name="Int. J. Syst. Evol. Microbiol.">
        <title>Complete genome sequence of Corynebacterium casei LMG S-19264T (=DSM 44701T), isolated from a smear-ripened cheese.</title>
        <authorList>
            <consortium name="US DOE Joint Genome Institute (JGI-PGF)"/>
            <person name="Walter F."/>
            <person name="Albersmeier A."/>
            <person name="Kalinowski J."/>
            <person name="Ruckert C."/>
        </authorList>
    </citation>
    <scope>NUCLEOTIDE SEQUENCE</scope>
    <source>
        <strain evidence="7">NBRC 108769</strain>
    </source>
</reference>
<dbReference type="InterPro" id="IPR000537">
    <property type="entry name" value="UbiA_prenyltransferase"/>
</dbReference>
<evidence type="ECO:0000313" key="7">
    <source>
        <dbReference type="EMBL" id="GLR18671.1"/>
    </source>
</evidence>
<keyword evidence="3 6" id="KW-0812">Transmembrane</keyword>
<evidence type="ECO:0000256" key="3">
    <source>
        <dbReference type="ARBA" id="ARBA00022692"/>
    </source>
</evidence>
<organism evidence="7 8">
    <name type="scientific">Portibacter lacus</name>
    <dbReference type="NCBI Taxonomy" id="1099794"/>
    <lineage>
        <taxon>Bacteria</taxon>
        <taxon>Pseudomonadati</taxon>
        <taxon>Bacteroidota</taxon>
        <taxon>Saprospiria</taxon>
        <taxon>Saprospirales</taxon>
        <taxon>Haliscomenobacteraceae</taxon>
        <taxon>Portibacter</taxon>
    </lineage>
</organism>
<keyword evidence="2" id="KW-1003">Cell membrane</keyword>
<comment type="subcellular location">
    <subcellularLocation>
        <location evidence="1">Membrane</location>
        <topology evidence="1">Multi-pass membrane protein</topology>
    </subcellularLocation>
</comment>
<keyword evidence="8" id="KW-1185">Reference proteome</keyword>
<dbReference type="EMBL" id="BSOH01000021">
    <property type="protein sequence ID" value="GLR18671.1"/>
    <property type="molecule type" value="Genomic_DNA"/>
</dbReference>
<reference evidence="7" key="2">
    <citation type="submission" date="2023-01" db="EMBL/GenBank/DDBJ databases">
        <title>Draft genome sequence of Portibacter lacus strain NBRC 108769.</title>
        <authorList>
            <person name="Sun Q."/>
            <person name="Mori K."/>
        </authorList>
    </citation>
    <scope>NUCLEOTIDE SEQUENCE</scope>
    <source>
        <strain evidence="7">NBRC 108769</strain>
    </source>
</reference>
<comment type="caution">
    <text evidence="7">The sequence shown here is derived from an EMBL/GenBank/DDBJ whole genome shotgun (WGS) entry which is preliminary data.</text>
</comment>
<evidence type="ECO:0000256" key="5">
    <source>
        <dbReference type="ARBA" id="ARBA00023136"/>
    </source>
</evidence>
<feature type="transmembrane region" description="Helical" evidence="6">
    <location>
        <begin position="256"/>
        <end position="279"/>
    </location>
</feature>
<feature type="transmembrane region" description="Helical" evidence="6">
    <location>
        <begin position="121"/>
        <end position="140"/>
    </location>
</feature>
<evidence type="ECO:0000313" key="8">
    <source>
        <dbReference type="Proteomes" id="UP001156666"/>
    </source>
</evidence>
<proteinExistence type="predicted"/>
<feature type="transmembrane region" description="Helical" evidence="6">
    <location>
        <begin position="93"/>
        <end position="112"/>
    </location>
</feature>
<protein>
    <recommendedName>
        <fullName evidence="9">Prenyltransferase</fullName>
    </recommendedName>
</protein>
<dbReference type="Pfam" id="PF01040">
    <property type="entry name" value="UbiA"/>
    <property type="match status" value="1"/>
</dbReference>
<accession>A0AA37WED1</accession>
<feature type="transmembrane region" description="Helical" evidence="6">
    <location>
        <begin position="199"/>
        <end position="219"/>
    </location>
</feature>
<dbReference type="GO" id="GO:0016765">
    <property type="term" value="F:transferase activity, transferring alkyl or aryl (other than methyl) groups"/>
    <property type="evidence" value="ECO:0007669"/>
    <property type="project" value="InterPro"/>
</dbReference>
<feature type="transmembrane region" description="Helical" evidence="6">
    <location>
        <begin position="225"/>
        <end position="244"/>
    </location>
</feature>
<feature type="transmembrane region" description="Helical" evidence="6">
    <location>
        <begin position="25"/>
        <end position="42"/>
    </location>
</feature>
<keyword evidence="5 6" id="KW-0472">Membrane</keyword>
<dbReference type="InterPro" id="IPR044878">
    <property type="entry name" value="UbiA_sf"/>
</dbReference>
<dbReference type="Gene3D" id="1.10.357.140">
    <property type="entry name" value="UbiA prenyltransferase"/>
    <property type="match status" value="1"/>
</dbReference>
<evidence type="ECO:0000256" key="6">
    <source>
        <dbReference type="SAM" id="Phobius"/>
    </source>
</evidence>
<evidence type="ECO:0000256" key="1">
    <source>
        <dbReference type="ARBA" id="ARBA00004141"/>
    </source>
</evidence>
<keyword evidence="4 6" id="KW-1133">Transmembrane helix</keyword>
<dbReference type="Proteomes" id="UP001156666">
    <property type="component" value="Unassembled WGS sequence"/>
</dbReference>